<comment type="similarity">
    <text evidence="1">Belongs to the ABC transporter superfamily.</text>
</comment>
<dbReference type="InterPro" id="IPR029439">
    <property type="entry name" value="Wzt_C"/>
</dbReference>
<dbReference type="InterPro" id="IPR003593">
    <property type="entry name" value="AAA+_ATPase"/>
</dbReference>
<dbReference type="GO" id="GO:0140359">
    <property type="term" value="F:ABC-type transporter activity"/>
    <property type="evidence" value="ECO:0007669"/>
    <property type="project" value="InterPro"/>
</dbReference>
<dbReference type="CDD" id="cd03220">
    <property type="entry name" value="ABC_KpsT_Wzt"/>
    <property type="match status" value="1"/>
</dbReference>
<sequence length="416" mass="47499">MTKIIEIKNLSKKYNINNKAGYITIRDFFSEFISNPIGLIKEGFNKKNNDFWALKNISFSVNRGDIVGVIGVNGAGKSTLLKILSKITQPTEGRISIRGRVASLLEIGTGFHPELTGRENIYLNGTILGMTKERIEEKFNQIVQFSGIDKFLDVPVKRYSSGMYVRLAFSVAAHVDPDILLIDEVLAVGDYEFQKKCLGKMDEVTKNNSRTIMFVSHNMEAIQSLCNKCILLEGGEIKEFGKTDVVVDKYLNYKENYFIKESIADNRHIKGFKNIFVDQVYFTNLENKECAEFCIKERFNINLRIKNNSGKNNKINFFILICDSGGRVVLSSFQKDLVEDNFFYTENLNEVIIEINPNIFLPGKFYVSAGILDEHNNFEDWVEMVNAFTILKKNKIGKKFDGRLGVVSINLKWKKK</sequence>
<feature type="domain" description="ABC transporter" evidence="5">
    <location>
        <begin position="39"/>
        <end position="259"/>
    </location>
</feature>
<comment type="caution">
    <text evidence="6">The sequence shown here is derived from an EMBL/GenBank/DDBJ whole genome shotgun (WGS) entry which is preliminary data.</text>
</comment>
<evidence type="ECO:0000256" key="3">
    <source>
        <dbReference type="ARBA" id="ARBA00022741"/>
    </source>
</evidence>
<dbReference type="InterPro" id="IPR027417">
    <property type="entry name" value="P-loop_NTPase"/>
</dbReference>
<dbReference type="GO" id="GO:0016887">
    <property type="term" value="F:ATP hydrolysis activity"/>
    <property type="evidence" value="ECO:0007669"/>
    <property type="project" value="InterPro"/>
</dbReference>
<dbReference type="SUPFAM" id="SSF52540">
    <property type="entry name" value="P-loop containing nucleoside triphosphate hydrolases"/>
    <property type="match status" value="1"/>
</dbReference>
<dbReference type="PANTHER" id="PTHR46743:SF2">
    <property type="entry name" value="TEICHOIC ACIDS EXPORT ATP-BINDING PROTEIN TAGH"/>
    <property type="match status" value="1"/>
</dbReference>
<name>A0A1F5TPV8_9BACT</name>
<gene>
    <name evidence="6" type="ORF">A2531_03460</name>
</gene>
<dbReference type="EMBL" id="MFGO01000025">
    <property type="protein sequence ID" value="OGF40561.1"/>
    <property type="molecule type" value="Genomic_DNA"/>
</dbReference>
<dbReference type="InterPro" id="IPR015860">
    <property type="entry name" value="ABC_transpr_TagH-like"/>
</dbReference>
<proteinExistence type="inferred from homology"/>
<keyword evidence="3" id="KW-0547">Nucleotide-binding</keyword>
<evidence type="ECO:0000313" key="6">
    <source>
        <dbReference type="EMBL" id="OGF40561.1"/>
    </source>
</evidence>
<evidence type="ECO:0000259" key="5">
    <source>
        <dbReference type="PROSITE" id="PS50893"/>
    </source>
</evidence>
<dbReference type="InterPro" id="IPR050683">
    <property type="entry name" value="Bact_Polysacc_Export_ATP-bd"/>
</dbReference>
<accession>A0A1F5TPV8</accession>
<keyword evidence="2" id="KW-0813">Transport</keyword>
<dbReference type="InterPro" id="IPR003439">
    <property type="entry name" value="ABC_transporter-like_ATP-bd"/>
</dbReference>
<dbReference type="GO" id="GO:0016020">
    <property type="term" value="C:membrane"/>
    <property type="evidence" value="ECO:0007669"/>
    <property type="project" value="InterPro"/>
</dbReference>
<dbReference type="Pfam" id="PF00005">
    <property type="entry name" value="ABC_tran"/>
    <property type="match status" value="1"/>
</dbReference>
<dbReference type="GO" id="GO:0005524">
    <property type="term" value="F:ATP binding"/>
    <property type="evidence" value="ECO:0007669"/>
    <property type="project" value="UniProtKB-KW"/>
</dbReference>
<evidence type="ECO:0000313" key="7">
    <source>
        <dbReference type="Proteomes" id="UP000177579"/>
    </source>
</evidence>
<dbReference type="PANTHER" id="PTHR46743">
    <property type="entry name" value="TEICHOIC ACIDS EXPORT ATP-BINDING PROTEIN TAGH"/>
    <property type="match status" value="1"/>
</dbReference>
<dbReference type="PROSITE" id="PS50893">
    <property type="entry name" value="ABC_TRANSPORTER_2"/>
    <property type="match status" value="1"/>
</dbReference>
<organism evidence="6 7">
    <name type="scientific">Candidatus Falkowbacteria bacterium RIFOXYD2_FULL_34_120</name>
    <dbReference type="NCBI Taxonomy" id="1798007"/>
    <lineage>
        <taxon>Bacteria</taxon>
        <taxon>Candidatus Falkowiibacteriota</taxon>
    </lineage>
</organism>
<evidence type="ECO:0000256" key="4">
    <source>
        <dbReference type="ARBA" id="ARBA00022840"/>
    </source>
</evidence>
<reference evidence="6 7" key="1">
    <citation type="journal article" date="2016" name="Nat. Commun.">
        <title>Thousands of microbial genomes shed light on interconnected biogeochemical processes in an aquifer system.</title>
        <authorList>
            <person name="Anantharaman K."/>
            <person name="Brown C.T."/>
            <person name="Hug L.A."/>
            <person name="Sharon I."/>
            <person name="Castelle C.J."/>
            <person name="Probst A.J."/>
            <person name="Thomas B.C."/>
            <person name="Singh A."/>
            <person name="Wilkins M.J."/>
            <person name="Karaoz U."/>
            <person name="Brodie E.L."/>
            <person name="Williams K.H."/>
            <person name="Hubbard S.S."/>
            <person name="Banfield J.F."/>
        </authorList>
    </citation>
    <scope>NUCLEOTIDE SEQUENCE [LARGE SCALE GENOMIC DNA]</scope>
</reference>
<protein>
    <recommendedName>
        <fullName evidence="5">ABC transporter domain-containing protein</fullName>
    </recommendedName>
</protein>
<dbReference type="Gene3D" id="3.40.50.300">
    <property type="entry name" value="P-loop containing nucleotide triphosphate hydrolases"/>
    <property type="match status" value="1"/>
</dbReference>
<evidence type="ECO:0000256" key="1">
    <source>
        <dbReference type="ARBA" id="ARBA00005417"/>
    </source>
</evidence>
<dbReference type="CDD" id="cd10147">
    <property type="entry name" value="Wzt_C-like"/>
    <property type="match status" value="1"/>
</dbReference>
<dbReference type="AlphaFoldDB" id="A0A1F5TPV8"/>
<dbReference type="Proteomes" id="UP000177579">
    <property type="component" value="Unassembled WGS sequence"/>
</dbReference>
<evidence type="ECO:0000256" key="2">
    <source>
        <dbReference type="ARBA" id="ARBA00022448"/>
    </source>
</evidence>
<dbReference type="SMART" id="SM00382">
    <property type="entry name" value="AAA"/>
    <property type="match status" value="1"/>
</dbReference>
<keyword evidence="4" id="KW-0067">ATP-binding</keyword>